<dbReference type="SUPFAM" id="SSF52075">
    <property type="entry name" value="Outer arm dynein light chain 1"/>
    <property type="match status" value="1"/>
</dbReference>
<dbReference type="GO" id="GO:0070840">
    <property type="term" value="F:dynein complex binding"/>
    <property type="evidence" value="ECO:0007669"/>
    <property type="project" value="TreeGrafter"/>
</dbReference>
<dbReference type="GO" id="GO:0005930">
    <property type="term" value="C:axoneme"/>
    <property type="evidence" value="ECO:0007669"/>
    <property type="project" value="TreeGrafter"/>
</dbReference>
<dbReference type="GO" id="GO:0035082">
    <property type="term" value="P:axoneme assembly"/>
    <property type="evidence" value="ECO:0007669"/>
    <property type="project" value="TreeGrafter"/>
</dbReference>
<protein>
    <recommendedName>
        <fullName evidence="10">Dynein assembly factor 1, axonemal homolog</fullName>
    </recommendedName>
</protein>
<name>A0AAV2IM42_LYMST</name>
<dbReference type="SMART" id="SM00365">
    <property type="entry name" value="LRR_SD22"/>
    <property type="match status" value="4"/>
</dbReference>
<dbReference type="FunFam" id="3.80.10.10:FF:000331">
    <property type="entry name" value="Dynein assembly factor 1, axonemal homolog"/>
    <property type="match status" value="1"/>
</dbReference>
<comment type="similarity">
    <text evidence="2">Belongs to the DNAAF1 family.</text>
</comment>
<feature type="compositionally biased region" description="Acidic residues" evidence="7">
    <location>
        <begin position="467"/>
        <end position="489"/>
    </location>
</feature>
<reference evidence="8 9" key="1">
    <citation type="submission" date="2024-04" db="EMBL/GenBank/DDBJ databases">
        <authorList>
            <consortium name="Genoscope - CEA"/>
            <person name="William W."/>
        </authorList>
    </citation>
    <scope>NUCLEOTIDE SEQUENCE [LARGE SCALE GENOMIC DNA]</scope>
</reference>
<evidence type="ECO:0000256" key="3">
    <source>
        <dbReference type="ARBA" id="ARBA00022614"/>
    </source>
</evidence>
<dbReference type="PROSITE" id="PS51450">
    <property type="entry name" value="LRR"/>
    <property type="match status" value="5"/>
</dbReference>
<feature type="compositionally biased region" description="Basic and acidic residues" evidence="7">
    <location>
        <begin position="390"/>
        <end position="401"/>
    </location>
</feature>
<feature type="region of interest" description="Disordered" evidence="7">
    <location>
        <begin position="634"/>
        <end position="706"/>
    </location>
</feature>
<keyword evidence="4" id="KW-0677">Repeat</keyword>
<evidence type="ECO:0000313" key="8">
    <source>
        <dbReference type="EMBL" id="CAL1546717.1"/>
    </source>
</evidence>
<keyword evidence="5" id="KW-0969">Cilium</keyword>
<dbReference type="Proteomes" id="UP001497497">
    <property type="component" value="Unassembled WGS sequence"/>
</dbReference>
<dbReference type="PANTHER" id="PTHR45973:SF9">
    <property type="entry name" value="LEUCINE-RICH REPEAT-CONTAINING PROTEIN 46"/>
    <property type="match status" value="1"/>
</dbReference>
<dbReference type="FunFam" id="3.80.10.10:FF:000166">
    <property type="entry name" value="Dynein assembly factor 1, axonemal"/>
    <property type="match status" value="1"/>
</dbReference>
<dbReference type="Pfam" id="PF14580">
    <property type="entry name" value="LRR_9"/>
    <property type="match status" value="1"/>
</dbReference>
<proteinExistence type="inferred from homology"/>
<dbReference type="AlphaFoldDB" id="A0AAV2IM42"/>
<evidence type="ECO:0000313" key="9">
    <source>
        <dbReference type="Proteomes" id="UP001497497"/>
    </source>
</evidence>
<comment type="subcellular location">
    <subcellularLocation>
        <location evidence="1">Cell projection</location>
        <location evidence="1">Cilium</location>
    </subcellularLocation>
</comment>
<evidence type="ECO:0000256" key="1">
    <source>
        <dbReference type="ARBA" id="ARBA00004138"/>
    </source>
</evidence>
<dbReference type="PANTHER" id="PTHR45973">
    <property type="entry name" value="PROTEIN PHOSPHATASE 1 REGULATORY SUBUNIT SDS22-RELATED"/>
    <property type="match status" value="1"/>
</dbReference>
<keyword evidence="6" id="KW-0966">Cell projection</keyword>
<comment type="caution">
    <text evidence="8">The sequence shown here is derived from an EMBL/GenBank/DDBJ whole genome shotgun (WGS) entry which is preliminary data.</text>
</comment>
<keyword evidence="9" id="KW-1185">Reference proteome</keyword>
<evidence type="ECO:0000256" key="6">
    <source>
        <dbReference type="ARBA" id="ARBA00023273"/>
    </source>
</evidence>
<dbReference type="Gene3D" id="3.80.10.10">
    <property type="entry name" value="Ribonuclease Inhibitor"/>
    <property type="match status" value="2"/>
</dbReference>
<organism evidence="8 9">
    <name type="scientific">Lymnaea stagnalis</name>
    <name type="common">Great pond snail</name>
    <name type="synonym">Helix stagnalis</name>
    <dbReference type="NCBI Taxonomy" id="6523"/>
    <lineage>
        <taxon>Eukaryota</taxon>
        <taxon>Metazoa</taxon>
        <taxon>Spiralia</taxon>
        <taxon>Lophotrochozoa</taxon>
        <taxon>Mollusca</taxon>
        <taxon>Gastropoda</taxon>
        <taxon>Heterobranchia</taxon>
        <taxon>Euthyneura</taxon>
        <taxon>Panpulmonata</taxon>
        <taxon>Hygrophila</taxon>
        <taxon>Lymnaeoidea</taxon>
        <taxon>Lymnaeidae</taxon>
        <taxon>Lymnaea</taxon>
    </lineage>
</organism>
<sequence>MPSIEVLPDTYPEVNNSSNKLIIENKTANLPNSLNIQSPPLITELPINKTEQFSEITDNEIQINSETILISTNLDNGKKNEEANKEKETTAHKYPSVLTEKFLKQHCKDLKLYQTPELNDVLYLHYKGIYQIENLDAYTGLKCLWLECNGISKIENLEKLTELRCLFLQQNLISRLENLEALQKLDNLNVSHNIIQKIENIACLPVLNTLNISHNKLKSAEDLSELVHCPNLSILDVSHNRIDDPNAIDVLVNMHNLRVLNLSGNPVIQEIKYYRKTLTVKLKNLQYLDDRPVFPKDRACAEAWAVGGLEAEKAERERWATKEREKMLDSVDALLQMRKNTLAKKIENELNKKNESEGITEKVEVDVDSIDWLYGTYKVKGDDTIYKRASEEEIPESKDLEVQQGGKLEQKEMSKSSPKTTSLGNLSDATMEELEVITPQSKDKGEDEEDSGIFSQRESSRLVITALEEDENAERDEFEDLPDLEDVEDVDKVNNNQETLSRQSETEKPYRPLIEIVDDEEEEKQDLPEDINALEEPSAKQFFSSPLHSSSKQKKILIEDITVSVSDEEMSGSSFTDISACVLEDNEESKPTCEEGISKILITEITQEVEEPLTVSSPGGDKITKSKILITELVNGGDSGQEDQGEDLSHVDQKDSSNISNTGLRQTGDEYLSCTEEKSNQNAHLVRSDDDEQTRRPSDPVSESLLNGLGTIADCKISKEGVINYTAPSIIDDCDEDSRQMDEELEGLD</sequence>
<dbReference type="EMBL" id="CAXITT010000847">
    <property type="protein sequence ID" value="CAL1546717.1"/>
    <property type="molecule type" value="Genomic_DNA"/>
</dbReference>
<dbReference type="InterPro" id="IPR001611">
    <property type="entry name" value="Leu-rich_rpt"/>
</dbReference>
<feature type="region of interest" description="Disordered" evidence="7">
    <location>
        <begin position="390"/>
        <end position="512"/>
    </location>
</feature>
<dbReference type="InterPro" id="IPR032675">
    <property type="entry name" value="LRR_dom_sf"/>
</dbReference>
<feature type="compositionally biased region" description="Polar residues" evidence="7">
    <location>
        <begin position="415"/>
        <end position="428"/>
    </location>
</feature>
<gene>
    <name evidence="8" type="ORF">GSLYS_00020094001</name>
</gene>
<evidence type="ECO:0000256" key="5">
    <source>
        <dbReference type="ARBA" id="ARBA00023069"/>
    </source>
</evidence>
<evidence type="ECO:0008006" key="10">
    <source>
        <dbReference type="Google" id="ProtNLM"/>
    </source>
</evidence>
<keyword evidence="3" id="KW-0433">Leucine-rich repeat</keyword>
<evidence type="ECO:0000256" key="2">
    <source>
        <dbReference type="ARBA" id="ARBA00006453"/>
    </source>
</evidence>
<accession>A0AAV2IM42</accession>
<feature type="compositionally biased region" description="Polar residues" evidence="7">
    <location>
        <begin position="656"/>
        <end position="665"/>
    </location>
</feature>
<evidence type="ECO:0000256" key="7">
    <source>
        <dbReference type="SAM" id="MobiDB-lite"/>
    </source>
</evidence>
<dbReference type="InterPro" id="IPR050576">
    <property type="entry name" value="Cilia_flagella_integrity"/>
</dbReference>
<evidence type="ECO:0000256" key="4">
    <source>
        <dbReference type="ARBA" id="ARBA00022737"/>
    </source>
</evidence>